<organism evidence="2">
    <name type="scientific">bioreactor metagenome</name>
    <dbReference type="NCBI Taxonomy" id="1076179"/>
    <lineage>
        <taxon>unclassified sequences</taxon>
        <taxon>metagenomes</taxon>
        <taxon>ecological metagenomes</taxon>
    </lineage>
</organism>
<feature type="region of interest" description="Disordered" evidence="1">
    <location>
        <begin position="70"/>
        <end position="97"/>
    </location>
</feature>
<accession>A0A645CV98</accession>
<comment type="caution">
    <text evidence="2">The sequence shown here is derived from an EMBL/GenBank/DDBJ whole genome shotgun (WGS) entry which is preliminary data.</text>
</comment>
<evidence type="ECO:0000313" key="2">
    <source>
        <dbReference type="EMBL" id="MPM80813.1"/>
    </source>
</evidence>
<dbReference type="AlphaFoldDB" id="A0A645CV98"/>
<dbReference type="EMBL" id="VSSQ01030322">
    <property type="protein sequence ID" value="MPM80813.1"/>
    <property type="molecule type" value="Genomic_DNA"/>
</dbReference>
<name>A0A645CV98_9ZZZZ</name>
<gene>
    <name evidence="2" type="ORF">SDC9_127863</name>
</gene>
<proteinExistence type="predicted"/>
<sequence>MLPRDVNQTSAGHGGHIPQAEVNFPLPPAVQNRAQGLAVFLLLHGNDGHPVPTVQIMYPAAGEVQKGNGAVAGQAGADKGHALREGGAQNPKPRNVQLPGVDHTLTLGGKGLEAVGKHAQGVHALAARRHMLPHPLHELQKIRLILTAGGVQRGQLRADMGQVSGHGGGCGGAAARLALPVGGKPLLLCAPAALSGLLTEGKHLRPGDRIFLFQASHSP</sequence>
<evidence type="ECO:0000256" key="1">
    <source>
        <dbReference type="SAM" id="MobiDB-lite"/>
    </source>
</evidence>
<feature type="compositionally biased region" description="Polar residues" evidence="1">
    <location>
        <begin position="1"/>
        <end position="11"/>
    </location>
</feature>
<feature type="region of interest" description="Disordered" evidence="1">
    <location>
        <begin position="1"/>
        <end position="20"/>
    </location>
</feature>
<reference evidence="2" key="1">
    <citation type="submission" date="2019-08" db="EMBL/GenBank/DDBJ databases">
        <authorList>
            <person name="Kucharzyk K."/>
            <person name="Murdoch R.W."/>
            <person name="Higgins S."/>
            <person name="Loffler F."/>
        </authorList>
    </citation>
    <scope>NUCLEOTIDE SEQUENCE</scope>
</reference>
<protein>
    <submittedName>
        <fullName evidence="2">Uncharacterized protein</fullName>
    </submittedName>
</protein>